<keyword evidence="2" id="KW-1185">Reference proteome</keyword>
<organism evidence="1 2">
    <name type="scientific">Choristoneura fumiferana</name>
    <name type="common">Spruce budworm moth</name>
    <name type="synonym">Archips fumiferana</name>
    <dbReference type="NCBI Taxonomy" id="7141"/>
    <lineage>
        <taxon>Eukaryota</taxon>
        <taxon>Metazoa</taxon>
        <taxon>Ecdysozoa</taxon>
        <taxon>Arthropoda</taxon>
        <taxon>Hexapoda</taxon>
        <taxon>Insecta</taxon>
        <taxon>Pterygota</taxon>
        <taxon>Neoptera</taxon>
        <taxon>Endopterygota</taxon>
        <taxon>Lepidoptera</taxon>
        <taxon>Glossata</taxon>
        <taxon>Ditrysia</taxon>
        <taxon>Tortricoidea</taxon>
        <taxon>Tortricidae</taxon>
        <taxon>Tortricinae</taxon>
        <taxon>Choristoneura</taxon>
    </lineage>
</organism>
<protein>
    <submittedName>
        <fullName evidence="1">Uncharacterized protein</fullName>
    </submittedName>
</protein>
<gene>
    <name evidence="1" type="ORF">MSG28_006308</name>
</gene>
<evidence type="ECO:0000313" key="1">
    <source>
        <dbReference type="EMBL" id="KAI8422489.1"/>
    </source>
</evidence>
<sequence>MSTDGSDGGSSIIQACRACLDTKIMNYVQFDNKDGGWNELYQFCFGFSVKSEIGSQLLCSKCADLVKCYAEFKKQCQKSEEFWCSILLNDAKYSVNVTDIKVEGFEPFTAENDAMADLHYTKDNNNIHDQNEEIDKLKDENDLSDRDDGFLFRHGIKEHLMNHADFDKYICEICGRGFKRLFNLKSHVSNRHKTYESVKCSHCNKTFKSEFNLQKHLKYEAKEKLFNCPVCPKKFPTEVTMKNHLFWHSDERPFSCEICGNKYKAKSQLKIHMRQHTGIMPFKCQLCEKSFASSNQLKVHRSVHTGIRRNYVIFRDKNDLDILCPYQFNSAPTFADINIV</sequence>
<name>A0ACC0JEM1_CHOFU</name>
<comment type="caution">
    <text evidence="1">The sequence shown here is derived from an EMBL/GenBank/DDBJ whole genome shotgun (WGS) entry which is preliminary data.</text>
</comment>
<dbReference type="EMBL" id="CM046110">
    <property type="protein sequence ID" value="KAI8422489.1"/>
    <property type="molecule type" value="Genomic_DNA"/>
</dbReference>
<accession>A0ACC0JEM1</accession>
<dbReference type="Proteomes" id="UP001064048">
    <property type="component" value="Chromosome 10"/>
</dbReference>
<proteinExistence type="predicted"/>
<evidence type="ECO:0000313" key="2">
    <source>
        <dbReference type="Proteomes" id="UP001064048"/>
    </source>
</evidence>
<reference evidence="1 2" key="1">
    <citation type="journal article" date="2022" name="Genome Biol. Evol.">
        <title>The Spruce Budworm Genome: Reconstructing the Evolutionary History of Antifreeze Proteins.</title>
        <authorList>
            <person name="Beliveau C."/>
            <person name="Gagne P."/>
            <person name="Picq S."/>
            <person name="Vernygora O."/>
            <person name="Keeling C.I."/>
            <person name="Pinkney K."/>
            <person name="Doucet D."/>
            <person name="Wen F."/>
            <person name="Johnston J.S."/>
            <person name="Maaroufi H."/>
            <person name="Boyle B."/>
            <person name="Laroche J."/>
            <person name="Dewar K."/>
            <person name="Juretic N."/>
            <person name="Blackburn G."/>
            <person name="Nisole A."/>
            <person name="Brunet B."/>
            <person name="Brandao M."/>
            <person name="Lumley L."/>
            <person name="Duan J."/>
            <person name="Quan G."/>
            <person name="Lucarotti C.J."/>
            <person name="Roe A.D."/>
            <person name="Sperling F.A.H."/>
            <person name="Levesque R.C."/>
            <person name="Cusson M."/>
        </authorList>
    </citation>
    <scope>NUCLEOTIDE SEQUENCE [LARGE SCALE GENOMIC DNA]</scope>
    <source>
        <strain evidence="1">Glfc:IPQL:Cfum</strain>
    </source>
</reference>